<dbReference type="Pfam" id="PF14912">
    <property type="entry name" value="THEG"/>
    <property type="match status" value="1"/>
</dbReference>
<feature type="coiled-coil region" evidence="2">
    <location>
        <begin position="41"/>
        <end position="68"/>
    </location>
</feature>
<reference evidence="3" key="1">
    <citation type="submission" date="2025-08" db="UniProtKB">
        <authorList>
            <consortium name="RefSeq"/>
        </authorList>
    </citation>
    <scope>IDENTIFICATION</scope>
    <source>
        <tissue evidence="3">Whole insect</tissue>
    </source>
</reference>
<dbReference type="InParanoid" id="A0A6P7G832"/>
<accession>A0A6P7G832</accession>
<dbReference type="SMART" id="SM00705">
    <property type="entry name" value="THEG"/>
    <property type="match status" value="2"/>
</dbReference>
<dbReference type="InterPro" id="IPR042401">
    <property type="entry name" value="SPMAP2-like"/>
</dbReference>
<dbReference type="PANTHER" id="PTHR15901:SF16">
    <property type="entry name" value="TESTICULAR HAPLOID EXPRESSED GENE PROTEIN"/>
    <property type="match status" value="1"/>
</dbReference>
<protein>
    <submittedName>
        <fullName evidence="3">Uncharacterized protein LOC114336901</fullName>
    </submittedName>
</protein>
<evidence type="ECO:0000313" key="3">
    <source>
        <dbReference type="RefSeq" id="XP_028143097.1"/>
    </source>
</evidence>
<gene>
    <name evidence="3" type="primary">LOC114336901</name>
</gene>
<name>A0A6P7G832_DIAVI</name>
<evidence type="ECO:0000256" key="1">
    <source>
        <dbReference type="ARBA" id="ARBA00022737"/>
    </source>
</evidence>
<dbReference type="InterPro" id="IPR006623">
    <property type="entry name" value="THEG"/>
</dbReference>
<dbReference type="AlphaFoldDB" id="A0A6P7G832"/>
<organism evidence="3">
    <name type="scientific">Diabrotica virgifera virgifera</name>
    <name type="common">western corn rootworm</name>
    <dbReference type="NCBI Taxonomy" id="50390"/>
    <lineage>
        <taxon>Eukaryota</taxon>
        <taxon>Metazoa</taxon>
        <taxon>Ecdysozoa</taxon>
        <taxon>Arthropoda</taxon>
        <taxon>Hexapoda</taxon>
        <taxon>Insecta</taxon>
        <taxon>Pterygota</taxon>
        <taxon>Neoptera</taxon>
        <taxon>Endopterygota</taxon>
        <taxon>Coleoptera</taxon>
        <taxon>Polyphaga</taxon>
        <taxon>Cucujiformia</taxon>
        <taxon>Chrysomeloidea</taxon>
        <taxon>Chrysomelidae</taxon>
        <taxon>Galerucinae</taxon>
        <taxon>Diabroticina</taxon>
        <taxon>Diabroticites</taxon>
        <taxon>Diabrotica</taxon>
    </lineage>
</organism>
<keyword evidence="2" id="KW-0175">Coiled coil</keyword>
<evidence type="ECO:0000256" key="2">
    <source>
        <dbReference type="SAM" id="Coils"/>
    </source>
</evidence>
<keyword evidence="1" id="KW-0677">Repeat</keyword>
<dbReference type="RefSeq" id="XP_028143097.1">
    <property type="nucleotide sequence ID" value="XM_028287296.1"/>
</dbReference>
<proteinExistence type="predicted"/>
<sequence>MVCSKHSNIPENFCRILTPKRKAPNKHRHKKWLRQDSNYLYNARQQQIKELRKIKNRLKEENTLIKIKESALNYKASARIISLAQPKFERKKLIQMEGTMSYVSPSALRYMPTRRILELAKPKYISEKREMIWQHTFV</sequence>
<dbReference type="PANTHER" id="PTHR15901">
    <property type="entry name" value="TESTICULAR HAPLOID EXPRESSED GENE PROTEIN"/>
    <property type="match status" value="1"/>
</dbReference>